<accession>A0A0A9HN05</accession>
<protein>
    <submittedName>
        <fullName evidence="1">Uncharacterized protein</fullName>
    </submittedName>
</protein>
<sequence length="12" mass="1481">MATIWWIPDYKG</sequence>
<dbReference type="EMBL" id="GBRH01161625">
    <property type="protein sequence ID" value="JAE36271.1"/>
    <property type="molecule type" value="Transcribed_RNA"/>
</dbReference>
<proteinExistence type="predicted"/>
<reference evidence="1" key="2">
    <citation type="journal article" date="2015" name="Data Brief">
        <title>Shoot transcriptome of the giant reed, Arundo donax.</title>
        <authorList>
            <person name="Barrero R.A."/>
            <person name="Guerrero F.D."/>
            <person name="Moolhuijzen P."/>
            <person name="Goolsby J.A."/>
            <person name="Tidwell J."/>
            <person name="Bellgard S.E."/>
            <person name="Bellgard M.I."/>
        </authorList>
    </citation>
    <scope>NUCLEOTIDE SEQUENCE</scope>
    <source>
        <tissue evidence="1">Shoot tissue taken approximately 20 cm above the soil surface</tissue>
    </source>
</reference>
<organism evidence="1">
    <name type="scientific">Arundo donax</name>
    <name type="common">Giant reed</name>
    <name type="synonym">Donax arundinaceus</name>
    <dbReference type="NCBI Taxonomy" id="35708"/>
    <lineage>
        <taxon>Eukaryota</taxon>
        <taxon>Viridiplantae</taxon>
        <taxon>Streptophyta</taxon>
        <taxon>Embryophyta</taxon>
        <taxon>Tracheophyta</taxon>
        <taxon>Spermatophyta</taxon>
        <taxon>Magnoliopsida</taxon>
        <taxon>Liliopsida</taxon>
        <taxon>Poales</taxon>
        <taxon>Poaceae</taxon>
        <taxon>PACMAD clade</taxon>
        <taxon>Arundinoideae</taxon>
        <taxon>Arundineae</taxon>
        <taxon>Arundo</taxon>
    </lineage>
</organism>
<name>A0A0A9HN05_ARUDO</name>
<evidence type="ECO:0000313" key="1">
    <source>
        <dbReference type="EMBL" id="JAE36271.1"/>
    </source>
</evidence>
<reference evidence="1" key="1">
    <citation type="submission" date="2014-09" db="EMBL/GenBank/DDBJ databases">
        <authorList>
            <person name="Magalhaes I.L.F."/>
            <person name="Oliveira U."/>
            <person name="Santos F.R."/>
            <person name="Vidigal T.H.D.A."/>
            <person name="Brescovit A.D."/>
            <person name="Santos A.J."/>
        </authorList>
    </citation>
    <scope>NUCLEOTIDE SEQUENCE</scope>
    <source>
        <tissue evidence="1">Shoot tissue taken approximately 20 cm above the soil surface</tissue>
    </source>
</reference>